<dbReference type="SUPFAM" id="SSF46458">
    <property type="entry name" value="Globin-like"/>
    <property type="match status" value="1"/>
</dbReference>
<evidence type="ECO:0000256" key="4">
    <source>
        <dbReference type="ARBA" id="ARBA00023004"/>
    </source>
</evidence>
<dbReference type="AlphaFoldDB" id="A0A066RRP8"/>
<keyword evidence="1" id="KW-0813">Transport</keyword>
<keyword evidence="4" id="KW-0408">Iron</keyword>
<dbReference type="OrthoDB" id="9790913at2"/>
<evidence type="ECO:0000256" key="1">
    <source>
        <dbReference type="ARBA" id="ARBA00022448"/>
    </source>
</evidence>
<evidence type="ECO:0008006" key="7">
    <source>
        <dbReference type="Google" id="ProtNLM"/>
    </source>
</evidence>
<keyword evidence="3" id="KW-0479">Metal-binding</keyword>
<dbReference type="Gene3D" id="1.10.490.10">
    <property type="entry name" value="Globins"/>
    <property type="match status" value="1"/>
</dbReference>
<keyword evidence="6" id="KW-1185">Reference proteome</keyword>
<dbReference type="GO" id="GO:0046872">
    <property type="term" value="F:metal ion binding"/>
    <property type="evidence" value="ECO:0007669"/>
    <property type="project" value="UniProtKB-KW"/>
</dbReference>
<dbReference type="InterPro" id="IPR001486">
    <property type="entry name" value="Hemoglobin_trunc"/>
</dbReference>
<sequence length="156" mass="17572">MIFGIFAVVIPREQDISGIVSLDSQDYSSGENRMRAVGGEVGIGLLADAFCNALDAFSEAKIIRQKYPEDLSEFRSSLISFLTIWMTGETPLYSKSNGRRYLSASPKRLRLNGAENQAWLNCMQYALDAQPYDEVFKRYVMVQLTLAAEMMRHPSN</sequence>
<evidence type="ECO:0000256" key="3">
    <source>
        <dbReference type="ARBA" id="ARBA00022723"/>
    </source>
</evidence>
<evidence type="ECO:0000313" key="6">
    <source>
        <dbReference type="Proteomes" id="UP000027192"/>
    </source>
</evidence>
<dbReference type="InterPro" id="IPR009050">
    <property type="entry name" value="Globin-like_sf"/>
</dbReference>
<reference evidence="5 6" key="1">
    <citation type="submission" date="2014-04" db="EMBL/GenBank/DDBJ databases">
        <title>Draft genome sequence of Photobacterium halotolerans S2753: a solonamide, ngercheumicin and holomycin producer.</title>
        <authorList>
            <person name="Machado H.R."/>
            <person name="Gram L."/>
        </authorList>
    </citation>
    <scope>NUCLEOTIDE SEQUENCE [LARGE SCALE GENOMIC DNA]</scope>
    <source>
        <strain evidence="5 6">S2753</strain>
    </source>
</reference>
<dbReference type="STRING" id="1654360.EA58_09705"/>
<name>A0A066RRP8_9GAMM</name>
<protein>
    <recommendedName>
        <fullName evidence="7">Globin</fullName>
    </recommendedName>
</protein>
<organism evidence="5 6">
    <name type="scientific">Photobacterium galatheae</name>
    <dbReference type="NCBI Taxonomy" id="1654360"/>
    <lineage>
        <taxon>Bacteria</taxon>
        <taxon>Pseudomonadati</taxon>
        <taxon>Pseudomonadota</taxon>
        <taxon>Gammaproteobacteria</taxon>
        <taxon>Vibrionales</taxon>
        <taxon>Vibrionaceae</taxon>
        <taxon>Photobacterium</taxon>
    </lineage>
</organism>
<evidence type="ECO:0000313" key="5">
    <source>
        <dbReference type="EMBL" id="KDM91776.1"/>
    </source>
</evidence>
<comment type="caution">
    <text evidence="5">The sequence shown here is derived from an EMBL/GenBank/DDBJ whole genome shotgun (WGS) entry which is preliminary data.</text>
</comment>
<dbReference type="GO" id="GO:0020037">
    <property type="term" value="F:heme binding"/>
    <property type="evidence" value="ECO:0007669"/>
    <property type="project" value="InterPro"/>
</dbReference>
<dbReference type="EMBL" id="JMIB01000018">
    <property type="protein sequence ID" value="KDM91776.1"/>
    <property type="molecule type" value="Genomic_DNA"/>
</dbReference>
<dbReference type="Proteomes" id="UP000027192">
    <property type="component" value="Unassembled WGS sequence"/>
</dbReference>
<dbReference type="InterPro" id="IPR012292">
    <property type="entry name" value="Globin/Proto"/>
</dbReference>
<proteinExistence type="predicted"/>
<keyword evidence="2" id="KW-0349">Heme</keyword>
<dbReference type="Pfam" id="PF01152">
    <property type="entry name" value="Bac_globin"/>
    <property type="match status" value="1"/>
</dbReference>
<dbReference type="GO" id="GO:0019825">
    <property type="term" value="F:oxygen binding"/>
    <property type="evidence" value="ECO:0007669"/>
    <property type="project" value="InterPro"/>
</dbReference>
<evidence type="ECO:0000256" key="2">
    <source>
        <dbReference type="ARBA" id="ARBA00022617"/>
    </source>
</evidence>
<gene>
    <name evidence="5" type="ORF">EA58_09705</name>
</gene>
<accession>A0A066RRP8</accession>